<comment type="caution">
    <text evidence="2">The sequence shown here is derived from an EMBL/GenBank/DDBJ whole genome shotgun (WGS) entry which is preliminary data.</text>
</comment>
<accession>A0ABP8P102</accession>
<reference evidence="3" key="1">
    <citation type="journal article" date="2019" name="Int. J. Syst. Evol. Microbiol.">
        <title>The Global Catalogue of Microorganisms (GCM) 10K type strain sequencing project: providing services to taxonomists for standard genome sequencing and annotation.</title>
        <authorList>
            <consortium name="The Broad Institute Genomics Platform"/>
            <consortium name="The Broad Institute Genome Sequencing Center for Infectious Disease"/>
            <person name="Wu L."/>
            <person name="Ma J."/>
        </authorList>
    </citation>
    <scope>NUCLEOTIDE SEQUENCE [LARGE SCALE GENOMIC DNA]</scope>
    <source>
        <strain evidence="3">JCM 32206</strain>
    </source>
</reference>
<dbReference type="RefSeq" id="WP_345345279.1">
    <property type="nucleotide sequence ID" value="NZ_BAABFB010000041.1"/>
</dbReference>
<sequence length="74" mass="7653">MRIPRWIGGPAVIALSAVDAALEIQIRAVRTLARTLSSGMGTDVAVQVAEFTARDGEDPGPTRTAAHPATPDAS</sequence>
<protein>
    <submittedName>
        <fullName evidence="2">Uncharacterized protein</fullName>
    </submittedName>
</protein>
<keyword evidence="3" id="KW-1185">Reference proteome</keyword>
<dbReference type="Proteomes" id="UP001501183">
    <property type="component" value="Unassembled WGS sequence"/>
</dbReference>
<organism evidence="2 3">
    <name type="scientific">Rhodococcus olei</name>
    <dbReference type="NCBI Taxonomy" id="2161675"/>
    <lineage>
        <taxon>Bacteria</taxon>
        <taxon>Bacillati</taxon>
        <taxon>Actinomycetota</taxon>
        <taxon>Actinomycetes</taxon>
        <taxon>Mycobacteriales</taxon>
        <taxon>Nocardiaceae</taxon>
        <taxon>Rhodococcus</taxon>
    </lineage>
</organism>
<evidence type="ECO:0000313" key="3">
    <source>
        <dbReference type="Proteomes" id="UP001501183"/>
    </source>
</evidence>
<gene>
    <name evidence="2" type="ORF">GCM10023094_25060</name>
</gene>
<evidence type="ECO:0000256" key="1">
    <source>
        <dbReference type="SAM" id="MobiDB-lite"/>
    </source>
</evidence>
<proteinExistence type="predicted"/>
<dbReference type="EMBL" id="BAABFB010000041">
    <property type="protein sequence ID" value="GAA4479629.1"/>
    <property type="molecule type" value="Genomic_DNA"/>
</dbReference>
<feature type="region of interest" description="Disordered" evidence="1">
    <location>
        <begin position="50"/>
        <end position="74"/>
    </location>
</feature>
<evidence type="ECO:0000313" key="2">
    <source>
        <dbReference type="EMBL" id="GAA4479629.1"/>
    </source>
</evidence>
<name>A0ABP8P102_9NOCA</name>